<proteinExistence type="predicted"/>
<organism evidence="2 3">
    <name type="scientific">Araneus ventricosus</name>
    <name type="common">Orbweaver spider</name>
    <name type="synonym">Epeira ventricosa</name>
    <dbReference type="NCBI Taxonomy" id="182803"/>
    <lineage>
        <taxon>Eukaryota</taxon>
        <taxon>Metazoa</taxon>
        <taxon>Ecdysozoa</taxon>
        <taxon>Arthropoda</taxon>
        <taxon>Chelicerata</taxon>
        <taxon>Arachnida</taxon>
        <taxon>Araneae</taxon>
        <taxon>Araneomorphae</taxon>
        <taxon>Entelegynae</taxon>
        <taxon>Araneoidea</taxon>
        <taxon>Araneidae</taxon>
        <taxon>Araneus</taxon>
    </lineage>
</organism>
<name>A0A4Y2IAC1_ARAVE</name>
<dbReference type="Proteomes" id="UP000499080">
    <property type="component" value="Unassembled WGS sequence"/>
</dbReference>
<evidence type="ECO:0000313" key="3">
    <source>
        <dbReference type="Proteomes" id="UP000499080"/>
    </source>
</evidence>
<dbReference type="AlphaFoldDB" id="A0A4Y2IAC1"/>
<evidence type="ECO:0000313" key="2">
    <source>
        <dbReference type="EMBL" id="GBM74362.1"/>
    </source>
</evidence>
<feature type="region of interest" description="Disordered" evidence="1">
    <location>
        <begin position="73"/>
        <end position="92"/>
    </location>
</feature>
<reference evidence="2 3" key="1">
    <citation type="journal article" date="2019" name="Sci. Rep.">
        <title>Orb-weaving spider Araneus ventricosus genome elucidates the spidroin gene catalogue.</title>
        <authorList>
            <person name="Kono N."/>
            <person name="Nakamura H."/>
            <person name="Ohtoshi R."/>
            <person name="Moran D.A.P."/>
            <person name="Shinohara A."/>
            <person name="Yoshida Y."/>
            <person name="Fujiwara M."/>
            <person name="Mori M."/>
            <person name="Tomita M."/>
            <person name="Arakawa K."/>
        </authorList>
    </citation>
    <scope>NUCLEOTIDE SEQUENCE [LARGE SCALE GENOMIC DNA]</scope>
</reference>
<keyword evidence="3" id="KW-1185">Reference proteome</keyword>
<accession>A0A4Y2IAC1</accession>
<dbReference type="EMBL" id="BGPR01105828">
    <property type="protein sequence ID" value="GBM74362.1"/>
    <property type="molecule type" value="Genomic_DNA"/>
</dbReference>
<evidence type="ECO:0000256" key="1">
    <source>
        <dbReference type="SAM" id="MobiDB-lite"/>
    </source>
</evidence>
<sequence length="92" mass="10814">MKTLEERIRTAKLWLQYFKQITGMHDFMRVERTGDWNLHLCSVQRMLVHLHAAGHIHYAKSAYLRYRGSCPSQAGIPAPKQEKITQNEDDFN</sequence>
<comment type="caution">
    <text evidence="2">The sequence shown here is derived from an EMBL/GenBank/DDBJ whole genome shotgun (WGS) entry which is preliminary data.</text>
</comment>
<dbReference type="OrthoDB" id="6753017at2759"/>
<protein>
    <submittedName>
        <fullName evidence="2">Uncharacterized protein</fullName>
    </submittedName>
</protein>
<gene>
    <name evidence="2" type="ORF">AVEN_151972_1</name>
</gene>